<evidence type="ECO:0000313" key="11">
    <source>
        <dbReference type="Proteomes" id="UP001500767"/>
    </source>
</evidence>
<dbReference type="Gene3D" id="1.10.10.10">
    <property type="entry name" value="Winged helix-like DNA-binding domain superfamily/Winged helix DNA-binding domain"/>
    <property type="match status" value="1"/>
</dbReference>
<feature type="region of interest" description="Disordered" evidence="7">
    <location>
        <begin position="1"/>
        <end position="24"/>
    </location>
</feature>
<evidence type="ECO:0000256" key="5">
    <source>
        <dbReference type="ARBA" id="ARBA00023204"/>
    </source>
</evidence>
<keyword evidence="5" id="KW-0234">DNA repair</keyword>
<proteinExistence type="predicted"/>
<comment type="catalytic activity">
    <reaction evidence="6">
        <text>a 6-O-methyl-2'-deoxyguanosine in DNA + L-cysteinyl-[protein] = S-methyl-L-cysteinyl-[protein] + a 2'-deoxyguanosine in DNA</text>
        <dbReference type="Rhea" id="RHEA:24000"/>
        <dbReference type="Rhea" id="RHEA-COMP:10131"/>
        <dbReference type="Rhea" id="RHEA-COMP:10132"/>
        <dbReference type="Rhea" id="RHEA-COMP:11367"/>
        <dbReference type="Rhea" id="RHEA-COMP:11368"/>
        <dbReference type="ChEBI" id="CHEBI:29950"/>
        <dbReference type="ChEBI" id="CHEBI:82612"/>
        <dbReference type="ChEBI" id="CHEBI:85445"/>
        <dbReference type="ChEBI" id="CHEBI:85448"/>
        <dbReference type="EC" id="2.1.1.63"/>
    </reaction>
</comment>
<dbReference type="RefSeq" id="WP_204913355.1">
    <property type="nucleotide sequence ID" value="NZ_BAAAYR010000004.1"/>
</dbReference>
<dbReference type="InterPro" id="IPR001497">
    <property type="entry name" value="MethylDNA_cys_MeTrfase_AS"/>
</dbReference>
<keyword evidence="4" id="KW-0227">DNA damage</keyword>
<comment type="catalytic activity">
    <reaction evidence="1">
        <text>a 4-O-methyl-thymidine in DNA + L-cysteinyl-[protein] = a thymidine in DNA + S-methyl-L-cysteinyl-[protein]</text>
        <dbReference type="Rhea" id="RHEA:53428"/>
        <dbReference type="Rhea" id="RHEA-COMP:10131"/>
        <dbReference type="Rhea" id="RHEA-COMP:10132"/>
        <dbReference type="Rhea" id="RHEA-COMP:13555"/>
        <dbReference type="Rhea" id="RHEA-COMP:13556"/>
        <dbReference type="ChEBI" id="CHEBI:29950"/>
        <dbReference type="ChEBI" id="CHEBI:82612"/>
        <dbReference type="ChEBI" id="CHEBI:137386"/>
        <dbReference type="ChEBI" id="CHEBI:137387"/>
        <dbReference type="EC" id="2.1.1.63"/>
    </reaction>
</comment>
<keyword evidence="3" id="KW-0808">Transferase</keyword>
<dbReference type="InterPro" id="IPR014048">
    <property type="entry name" value="MethylDNA_cys_MeTrfase_DNA-bd"/>
</dbReference>
<dbReference type="Gene3D" id="3.30.160.70">
    <property type="entry name" value="Methylated DNA-protein cysteine methyltransferase domain"/>
    <property type="match status" value="1"/>
</dbReference>
<evidence type="ECO:0000259" key="9">
    <source>
        <dbReference type="Pfam" id="PF02870"/>
    </source>
</evidence>
<keyword evidence="2" id="KW-0489">Methyltransferase</keyword>
<evidence type="ECO:0000256" key="3">
    <source>
        <dbReference type="ARBA" id="ARBA00022679"/>
    </source>
</evidence>
<evidence type="ECO:0000256" key="7">
    <source>
        <dbReference type="SAM" id="MobiDB-lite"/>
    </source>
</evidence>
<accession>A0ABP6XR39</accession>
<feature type="compositionally biased region" description="Low complexity" evidence="7">
    <location>
        <begin position="192"/>
        <end position="203"/>
    </location>
</feature>
<dbReference type="SUPFAM" id="SSF53155">
    <property type="entry name" value="Methylated DNA-protein cysteine methyltransferase domain"/>
    <property type="match status" value="1"/>
</dbReference>
<keyword evidence="11" id="KW-1185">Reference proteome</keyword>
<feature type="domain" description="Methylguanine DNA methyltransferase ribonuclease-like" evidence="9">
    <location>
        <begin position="29"/>
        <end position="100"/>
    </location>
</feature>
<dbReference type="EMBL" id="BAAAYR010000004">
    <property type="protein sequence ID" value="GAA3570899.1"/>
    <property type="molecule type" value="Genomic_DNA"/>
</dbReference>
<dbReference type="InterPro" id="IPR036388">
    <property type="entry name" value="WH-like_DNA-bd_sf"/>
</dbReference>
<dbReference type="PANTHER" id="PTHR10815">
    <property type="entry name" value="METHYLATED-DNA--PROTEIN-CYSTEINE METHYLTRANSFERASE"/>
    <property type="match status" value="1"/>
</dbReference>
<name>A0ABP6XR39_9ACTN</name>
<evidence type="ECO:0000259" key="8">
    <source>
        <dbReference type="Pfam" id="PF01035"/>
    </source>
</evidence>
<evidence type="ECO:0000256" key="6">
    <source>
        <dbReference type="ARBA" id="ARBA00049348"/>
    </source>
</evidence>
<feature type="domain" description="Methylated-DNA-[protein]-cysteine S-methyltransferase DNA binding" evidence="8">
    <location>
        <begin position="106"/>
        <end position="182"/>
    </location>
</feature>
<sequence>MTATVTETVETGRATDEGSGAQVPERRHAVVTTALGDLTVVAEGPEVVGVYFVEHRPEPDRARFGRAVEQADDEVLAAAAEQLVDYADGRRTSFDLPLRPDGSERARQVWALVAAVPRGETTSYATLGRAVGVGPRAAGQFVARNPLCVLVPCHRVVASDGRLTGYAGGVERKRQLLELEGALDVGSGTVVPATSPTPASTSALAAGEVDG</sequence>
<dbReference type="InterPro" id="IPR008332">
    <property type="entry name" value="MethylG_MeTrfase_N"/>
</dbReference>
<dbReference type="InterPro" id="IPR036631">
    <property type="entry name" value="MGMT_N_sf"/>
</dbReference>
<evidence type="ECO:0008006" key="12">
    <source>
        <dbReference type="Google" id="ProtNLM"/>
    </source>
</evidence>
<gene>
    <name evidence="10" type="ORF">GCM10022197_29190</name>
</gene>
<dbReference type="Pfam" id="PF01035">
    <property type="entry name" value="DNA_binding_1"/>
    <property type="match status" value="1"/>
</dbReference>
<evidence type="ECO:0000256" key="4">
    <source>
        <dbReference type="ARBA" id="ARBA00022763"/>
    </source>
</evidence>
<reference evidence="11" key="1">
    <citation type="journal article" date="2019" name="Int. J. Syst. Evol. Microbiol.">
        <title>The Global Catalogue of Microorganisms (GCM) 10K type strain sequencing project: providing services to taxonomists for standard genome sequencing and annotation.</title>
        <authorList>
            <consortium name="The Broad Institute Genomics Platform"/>
            <consortium name="The Broad Institute Genome Sequencing Center for Infectious Disease"/>
            <person name="Wu L."/>
            <person name="Ma J."/>
        </authorList>
    </citation>
    <scope>NUCLEOTIDE SEQUENCE [LARGE SCALE GENOMIC DNA]</scope>
    <source>
        <strain evidence="11">JCM 16540</strain>
    </source>
</reference>
<evidence type="ECO:0000313" key="10">
    <source>
        <dbReference type="EMBL" id="GAA3570899.1"/>
    </source>
</evidence>
<dbReference type="PANTHER" id="PTHR10815:SF13">
    <property type="entry name" value="METHYLATED-DNA--PROTEIN-CYSTEINE METHYLTRANSFERASE"/>
    <property type="match status" value="1"/>
</dbReference>
<dbReference type="NCBIfam" id="TIGR00589">
    <property type="entry name" value="ogt"/>
    <property type="match status" value="1"/>
</dbReference>
<evidence type="ECO:0000256" key="1">
    <source>
        <dbReference type="ARBA" id="ARBA00001286"/>
    </source>
</evidence>
<dbReference type="Pfam" id="PF02870">
    <property type="entry name" value="Methyltransf_1N"/>
    <property type="match status" value="1"/>
</dbReference>
<dbReference type="InterPro" id="IPR036217">
    <property type="entry name" value="MethylDNA_cys_MeTrfase_DNAb"/>
</dbReference>
<organism evidence="10 11">
    <name type="scientific">Microlunatus spumicola</name>
    <dbReference type="NCBI Taxonomy" id="81499"/>
    <lineage>
        <taxon>Bacteria</taxon>
        <taxon>Bacillati</taxon>
        <taxon>Actinomycetota</taxon>
        <taxon>Actinomycetes</taxon>
        <taxon>Propionibacteriales</taxon>
        <taxon>Propionibacteriaceae</taxon>
        <taxon>Microlunatus</taxon>
    </lineage>
</organism>
<protein>
    <recommendedName>
        <fullName evidence="12">Methylated-DNA--[protein]-cysteine S-methyltransferase</fullName>
    </recommendedName>
</protein>
<comment type="caution">
    <text evidence="10">The sequence shown here is derived from an EMBL/GenBank/DDBJ whole genome shotgun (WGS) entry which is preliminary data.</text>
</comment>
<evidence type="ECO:0000256" key="2">
    <source>
        <dbReference type="ARBA" id="ARBA00022603"/>
    </source>
</evidence>
<feature type="region of interest" description="Disordered" evidence="7">
    <location>
        <begin position="189"/>
        <end position="211"/>
    </location>
</feature>
<dbReference type="Proteomes" id="UP001500767">
    <property type="component" value="Unassembled WGS sequence"/>
</dbReference>
<dbReference type="PROSITE" id="PS00374">
    <property type="entry name" value="MGMT"/>
    <property type="match status" value="1"/>
</dbReference>
<dbReference type="CDD" id="cd06445">
    <property type="entry name" value="ATase"/>
    <property type="match status" value="1"/>
</dbReference>
<dbReference type="SUPFAM" id="SSF46767">
    <property type="entry name" value="Methylated DNA-protein cysteine methyltransferase, C-terminal domain"/>
    <property type="match status" value="1"/>
</dbReference>